<name>A0ABR1FLV5_AURAN</name>
<accession>A0ABR1FLV5</accession>
<evidence type="ECO:0000256" key="2">
    <source>
        <dbReference type="SAM" id="Phobius"/>
    </source>
</evidence>
<feature type="region of interest" description="Disordered" evidence="1">
    <location>
        <begin position="44"/>
        <end position="78"/>
    </location>
</feature>
<organism evidence="3 4">
    <name type="scientific">Aureococcus anophagefferens</name>
    <name type="common">Harmful bloom alga</name>
    <dbReference type="NCBI Taxonomy" id="44056"/>
    <lineage>
        <taxon>Eukaryota</taxon>
        <taxon>Sar</taxon>
        <taxon>Stramenopiles</taxon>
        <taxon>Ochrophyta</taxon>
        <taxon>Pelagophyceae</taxon>
        <taxon>Pelagomonadales</taxon>
        <taxon>Pelagomonadaceae</taxon>
        <taxon>Aureococcus</taxon>
    </lineage>
</organism>
<sequence>MFYSADAFDQDIGWCVSSSVSASYFASGAGCGVTAFSIAASPSQTARCRSPTPPTPTPNPTPNPTPKPTPAPSSPPTASVLAITSIGSASTCVHDLECELLWVYRGPGCATVEVSLTDLDGNAVGSQTIANDGQQMQVVAGDAESNEFTLTLKCTDDGSLMDSIDFQLGRTSRQGSTTCDFCEEGLYLADDDTAVDGSSVGDEAIVEAASVATGSTFQQIRRTKRDAFVYLVVAGDDLADAFRIGDATYAVTWSLEGEASSAADRADRILEPVRESLEASIADALEKSWGMDRFFERFVAALELKLADVPDLADLRLVFEILDGMPTLASLRLDLVLDAVCSAFPSLEPPQLDGLLEVLREVLPNLPEIVDLDALLAAVRAAFPSLKPPRLLDLLTILDVKYPSFERFDSDAIVSAIEEAIMAKAFSAYAIMCVFVYPIGIVALFTTLVARAPPRDRPPLGDDGARRVRLEETETVERCGRRASLAEQSKNAQRRAGDDSTLKSIGFLWMHYLPMFWWFEITESVRRLLVTAVAVTVQPGSSTQLAYGLLTAPTGGRQSPPLKDRILEPVRESRGAIADALEKSWGMDRFFERFVAALELKLADVPDLADLRLVFEILDGMPRGESLEPIAI</sequence>
<dbReference type="EMBL" id="JBBJCI010000363">
    <property type="protein sequence ID" value="KAK7233211.1"/>
    <property type="molecule type" value="Genomic_DNA"/>
</dbReference>
<keyword evidence="4" id="KW-1185">Reference proteome</keyword>
<feature type="compositionally biased region" description="Pro residues" evidence="1">
    <location>
        <begin position="51"/>
        <end position="75"/>
    </location>
</feature>
<keyword evidence="2" id="KW-0812">Transmembrane</keyword>
<reference evidence="3 4" key="1">
    <citation type="submission" date="2024-03" db="EMBL/GenBank/DDBJ databases">
        <title>Aureococcus anophagefferens CCMP1851 and Kratosvirus quantuckense: Draft genome of a second virus-susceptible host strain in the model system.</title>
        <authorList>
            <person name="Chase E."/>
            <person name="Truchon A.R."/>
            <person name="Schepens W."/>
            <person name="Wilhelm S.W."/>
        </authorList>
    </citation>
    <scope>NUCLEOTIDE SEQUENCE [LARGE SCALE GENOMIC DNA]</scope>
    <source>
        <strain evidence="3 4">CCMP1851</strain>
    </source>
</reference>
<protein>
    <submittedName>
        <fullName evidence="3">Uncharacterized protein</fullName>
    </submittedName>
</protein>
<gene>
    <name evidence="3" type="ORF">SO694_00038132</name>
</gene>
<evidence type="ECO:0000256" key="1">
    <source>
        <dbReference type="SAM" id="MobiDB-lite"/>
    </source>
</evidence>
<evidence type="ECO:0000313" key="3">
    <source>
        <dbReference type="EMBL" id="KAK7233211.1"/>
    </source>
</evidence>
<comment type="caution">
    <text evidence="3">The sequence shown here is derived from an EMBL/GenBank/DDBJ whole genome shotgun (WGS) entry which is preliminary data.</text>
</comment>
<dbReference type="Proteomes" id="UP001363151">
    <property type="component" value="Unassembled WGS sequence"/>
</dbReference>
<proteinExistence type="predicted"/>
<keyword evidence="2" id="KW-1133">Transmembrane helix</keyword>
<feature type="transmembrane region" description="Helical" evidence="2">
    <location>
        <begin position="426"/>
        <end position="450"/>
    </location>
</feature>
<evidence type="ECO:0000313" key="4">
    <source>
        <dbReference type="Proteomes" id="UP001363151"/>
    </source>
</evidence>
<keyword evidence="2" id="KW-0472">Membrane</keyword>